<dbReference type="InterPro" id="IPR023193">
    <property type="entry name" value="EPSP_synthase_CS"/>
</dbReference>
<sequence>MKKIVIKKSVSLRGEILVPGDKSISHRALIFSALSEGEAKIENFLFSQDCLSTLNCLKSLGVNIEIIGKVIKVKGVGIKGFKEPEDVLDAGNSGTTIRLLTGLLSSIPNMFSVITGDNSLRRRPMRRVIDPLVNMGAMIWGRNDNNNPPLAIKGNQLKGFKHILKVASAQVKSALLIAGLLAEGETWVTEPALSRDHTERIFEYLGLPLERDGLTLKTHKIEGYKAKDFYIPGDISSAAFLIGAGLISEGSSIVIKRVGLNQTRIGMLEVLKKSGAKIEILKEWEAGKEPVGDIKVEFSEIEPIEVMGDIVPRLIDEVPILAIIATQAKGKSVFKDVEELKVKESDRIKAIVNGINKMGGKAEEIDGGFVVYGPSKLIGSEIYTFNDHRIAMAFAIAGLVAEGETIVESESISISFPNFVEVVSQLGGNVIELSA</sequence>
<evidence type="ECO:0000256" key="3">
    <source>
        <dbReference type="ARBA" id="ARBA00009948"/>
    </source>
</evidence>
<dbReference type="GO" id="GO:0009073">
    <property type="term" value="P:aromatic amino acid family biosynthetic process"/>
    <property type="evidence" value="ECO:0007669"/>
    <property type="project" value="UniProtKB-KW"/>
</dbReference>
<comment type="similarity">
    <text evidence="3 9">Belongs to the EPSP synthase family.</text>
</comment>
<feature type="binding site" evidence="9">
    <location>
        <position position="316"/>
    </location>
    <ligand>
        <name>3-phosphoshikimate</name>
        <dbReference type="ChEBI" id="CHEBI:145989"/>
    </ligand>
</feature>
<accession>A0A7C3MGY6</accession>
<dbReference type="InterPro" id="IPR013792">
    <property type="entry name" value="RNA3'P_cycl/enolpyr_Trfase_a/b"/>
</dbReference>
<evidence type="ECO:0000259" key="10">
    <source>
        <dbReference type="Pfam" id="PF00275"/>
    </source>
</evidence>
<dbReference type="InterPro" id="IPR001986">
    <property type="entry name" value="Enolpyruvate_Tfrase_dom"/>
</dbReference>
<dbReference type="PANTHER" id="PTHR21090">
    <property type="entry name" value="AROM/DEHYDROQUINATE SYNTHASE"/>
    <property type="match status" value="1"/>
</dbReference>
<dbReference type="Pfam" id="PF00275">
    <property type="entry name" value="EPSP_synthase"/>
    <property type="match status" value="1"/>
</dbReference>
<feature type="active site" description="Proton acceptor" evidence="9">
    <location>
        <position position="316"/>
    </location>
</feature>
<evidence type="ECO:0000256" key="1">
    <source>
        <dbReference type="ARBA" id="ARBA00002174"/>
    </source>
</evidence>
<proteinExistence type="inferred from homology"/>
<evidence type="ECO:0000256" key="6">
    <source>
        <dbReference type="ARBA" id="ARBA00022679"/>
    </source>
</evidence>
<protein>
    <recommendedName>
        <fullName evidence="9">3-phosphoshikimate 1-carboxyvinyltransferase</fullName>
        <ecNumber evidence="9">2.5.1.19</ecNumber>
    </recommendedName>
    <alternativeName>
        <fullName evidence="9">5-enolpyruvylshikimate-3-phosphate synthase</fullName>
        <shortName evidence="9">EPSP synthase</shortName>
        <shortName evidence="9">EPSPS</shortName>
    </alternativeName>
</protein>
<evidence type="ECO:0000256" key="5">
    <source>
        <dbReference type="ARBA" id="ARBA00022605"/>
    </source>
</evidence>
<dbReference type="InterPro" id="IPR006264">
    <property type="entry name" value="EPSP_synthase"/>
</dbReference>
<dbReference type="GO" id="GO:0003866">
    <property type="term" value="F:3-phosphoshikimate 1-carboxyvinyltransferase activity"/>
    <property type="evidence" value="ECO:0007669"/>
    <property type="project" value="UniProtKB-UniRule"/>
</dbReference>
<dbReference type="FunFam" id="3.65.10.10:FF:000005">
    <property type="entry name" value="3-phosphoshikimate 1-carboxyvinyltransferase"/>
    <property type="match status" value="1"/>
</dbReference>
<feature type="binding site" evidence="9">
    <location>
        <position position="23"/>
    </location>
    <ligand>
        <name>3-phosphoshikimate</name>
        <dbReference type="ChEBI" id="CHEBI:145989"/>
    </ligand>
</feature>
<gene>
    <name evidence="9 11" type="primary">aroA</name>
    <name evidence="11" type="ORF">ENW00_01405</name>
</gene>
<dbReference type="NCBIfam" id="TIGR01356">
    <property type="entry name" value="aroA"/>
    <property type="match status" value="1"/>
</dbReference>
<feature type="binding site" evidence="9">
    <location>
        <position position="170"/>
    </location>
    <ligand>
        <name>3-phosphoshikimate</name>
        <dbReference type="ChEBI" id="CHEBI:145989"/>
    </ligand>
</feature>
<evidence type="ECO:0000256" key="7">
    <source>
        <dbReference type="ARBA" id="ARBA00023141"/>
    </source>
</evidence>
<evidence type="ECO:0000256" key="9">
    <source>
        <dbReference type="HAMAP-Rule" id="MF_00210"/>
    </source>
</evidence>
<keyword evidence="5 9" id="KW-0028">Amino-acid biosynthesis</keyword>
<dbReference type="SUPFAM" id="SSF55205">
    <property type="entry name" value="EPT/RTPC-like"/>
    <property type="match status" value="1"/>
</dbReference>
<dbReference type="UniPathway" id="UPA00053">
    <property type="reaction ID" value="UER00089"/>
</dbReference>
<feature type="binding site" evidence="9">
    <location>
        <position position="27"/>
    </location>
    <ligand>
        <name>3-phosphoshikimate</name>
        <dbReference type="ChEBI" id="CHEBI:145989"/>
    </ligand>
</feature>
<evidence type="ECO:0000256" key="2">
    <source>
        <dbReference type="ARBA" id="ARBA00004811"/>
    </source>
</evidence>
<dbReference type="Gene3D" id="3.65.10.10">
    <property type="entry name" value="Enolpyruvate transferase domain"/>
    <property type="match status" value="2"/>
</dbReference>
<feature type="binding site" evidence="9">
    <location>
        <position position="170"/>
    </location>
    <ligand>
        <name>phosphoenolpyruvate</name>
        <dbReference type="ChEBI" id="CHEBI:58702"/>
    </ligand>
</feature>
<evidence type="ECO:0000256" key="8">
    <source>
        <dbReference type="ARBA" id="ARBA00044633"/>
    </source>
</evidence>
<comment type="catalytic activity">
    <reaction evidence="8">
        <text>3-phosphoshikimate + phosphoenolpyruvate = 5-O-(1-carboxyvinyl)-3-phosphoshikimate + phosphate</text>
        <dbReference type="Rhea" id="RHEA:21256"/>
        <dbReference type="ChEBI" id="CHEBI:43474"/>
        <dbReference type="ChEBI" id="CHEBI:57701"/>
        <dbReference type="ChEBI" id="CHEBI:58702"/>
        <dbReference type="ChEBI" id="CHEBI:145989"/>
        <dbReference type="EC" id="2.5.1.19"/>
    </reaction>
    <physiologicalReaction direction="left-to-right" evidence="8">
        <dbReference type="Rhea" id="RHEA:21257"/>
    </physiologicalReaction>
</comment>
<comment type="function">
    <text evidence="1 9">Catalyzes the transfer of the enolpyruvyl moiety of phosphoenolpyruvate (PEP) to the 5-hydroxyl of shikimate-3-phosphate (S3P) to produce enolpyruvyl shikimate-3-phosphate and inorganic phosphate.</text>
</comment>
<keyword evidence="4 9" id="KW-0963">Cytoplasm</keyword>
<dbReference type="PIRSF" id="PIRSF000505">
    <property type="entry name" value="EPSPS"/>
    <property type="match status" value="1"/>
</dbReference>
<comment type="subunit">
    <text evidence="9">Monomer.</text>
</comment>
<dbReference type="EC" id="2.5.1.19" evidence="9"/>
<comment type="subcellular location">
    <subcellularLocation>
        <location evidence="9">Cytoplasm</location>
    </subcellularLocation>
</comment>
<dbReference type="CDD" id="cd01556">
    <property type="entry name" value="EPSP_synthase"/>
    <property type="match status" value="1"/>
</dbReference>
<evidence type="ECO:0000256" key="4">
    <source>
        <dbReference type="ARBA" id="ARBA00022490"/>
    </source>
</evidence>
<organism evidence="11">
    <name type="scientific">Dictyoglomus thermophilum</name>
    <dbReference type="NCBI Taxonomy" id="14"/>
    <lineage>
        <taxon>Bacteria</taxon>
        <taxon>Pseudomonadati</taxon>
        <taxon>Dictyoglomota</taxon>
        <taxon>Dictyoglomia</taxon>
        <taxon>Dictyoglomales</taxon>
        <taxon>Dictyoglomaceae</taxon>
        <taxon>Dictyoglomus</taxon>
    </lineage>
</organism>
<feature type="binding site" evidence="9">
    <location>
        <position position="22"/>
    </location>
    <ligand>
        <name>phosphoenolpyruvate</name>
        <dbReference type="ChEBI" id="CHEBI:58702"/>
    </ligand>
</feature>
<feature type="binding site" evidence="9">
    <location>
        <position position="343"/>
    </location>
    <ligand>
        <name>3-phosphoshikimate</name>
        <dbReference type="ChEBI" id="CHEBI:145989"/>
    </ligand>
</feature>
<dbReference type="HAMAP" id="MF_00210">
    <property type="entry name" value="EPSP_synth"/>
    <property type="match status" value="1"/>
</dbReference>
<feature type="binding site" evidence="9">
    <location>
        <position position="94"/>
    </location>
    <ligand>
        <name>phosphoenolpyruvate</name>
        <dbReference type="ChEBI" id="CHEBI:58702"/>
    </ligand>
</feature>
<comment type="caution">
    <text evidence="9">Lacks conserved residue(s) required for the propagation of feature annotation.</text>
</comment>
<dbReference type="GO" id="GO:0005737">
    <property type="term" value="C:cytoplasm"/>
    <property type="evidence" value="ECO:0007669"/>
    <property type="project" value="UniProtKB-SubCell"/>
</dbReference>
<feature type="binding site" evidence="9">
    <location>
        <position position="123"/>
    </location>
    <ligand>
        <name>phosphoenolpyruvate</name>
        <dbReference type="ChEBI" id="CHEBI:58702"/>
    </ligand>
</feature>
<dbReference type="PROSITE" id="PS00104">
    <property type="entry name" value="EPSP_SYNTHASE_1"/>
    <property type="match status" value="1"/>
</dbReference>
<dbReference type="GO" id="GO:0008652">
    <property type="term" value="P:amino acid biosynthetic process"/>
    <property type="evidence" value="ECO:0007669"/>
    <property type="project" value="UniProtKB-KW"/>
</dbReference>
<feature type="domain" description="Enolpyruvate transferase" evidence="10">
    <location>
        <begin position="7"/>
        <end position="422"/>
    </location>
</feature>
<feature type="binding site" evidence="9">
    <location>
        <position position="22"/>
    </location>
    <ligand>
        <name>3-phosphoshikimate</name>
        <dbReference type="ChEBI" id="CHEBI:145989"/>
    </ligand>
</feature>
<dbReference type="GO" id="GO:0009423">
    <property type="term" value="P:chorismate biosynthetic process"/>
    <property type="evidence" value="ECO:0007669"/>
    <property type="project" value="UniProtKB-UniRule"/>
</dbReference>
<dbReference type="InterPro" id="IPR036968">
    <property type="entry name" value="Enolpyruvate_Tfrase_sf"/>
</dbReference>
<feature type="binding site" evidence="9">
    <location>
        <position position="168"/>
    </location>
    <ligand>
        <name>3-phosphoshikimate</name>
        <dbReference type="ChEBI" id="CHEBI:145989"/>
    </ligand>
</feature>
<evidence type="ECO:0000313" key="11">
    <source>
        <dbReference type="EMBL" id="HFX12810.1"/>
    </source>
</evidence>
<dbReference type="EMBL" id="DTIN01000009">
    <property type="protein sequence ID" value="HFX12810.1"/>
    <property type="molecule type" value="Genomic_DNA"/>
</dbReference>
<dbReference type="PANTHER" id="PTHR21090:SF5">
    <property type="entry name" value="PENTAFUNCTIONAL AROM POLYPEPTIDE"/>
    <property type="match status" value="1"/>
</dbReference>
<comment type="caution">
    <text evidence="11">The sequence shown here is derived from an EMBL/GenBank/DDBJ whole genome shotgun (WGS) entry which is preliminary data.</text>
</comment>
<dbReference type="FunFam" id="3.65.10.10:FF:000006">
    <property type="entry name" value="3-phosphoshikimate 1-carboxyvinyltransferase"/>
    <property type="match status" value="1"/>
</dbReference>
<name>A0A7C3MGY6_DICTH</name>
<dbReference type="PROSITE" id="PS00885">
    <property type="entry name" value="EPSP_SYNTHASE_2"/>
    <property type="match status" value="1"/>
</dbReference>
<keyword evidence="6 9" id="KW-0808">Transferase</keyword>
<feature type="binding site" evidence="9">
    <location>
        <position position="347"/>
    </location>
    <ligand>
        <name>phosphoenolpyruvate</name>
        <dbReference type="ChEBI" id="CHEBI:58702"/>
    </ligand>
</feature>
<comment type="pathway">
    <text evidence="2 9">Metabolic intermediate biosynthesis; chorismate biosynthesis; chorismate from D-erythrose 4-phosphate and phosphoenolpyruvate: step 6/7.</text>
</comment>
<keyword evidence="7 9" id="KW-0057">Aromatic amino acid biosynthesis</keyword>
<reference evidence="11" key="1">
    <citation type="journal article" date="2020" name="mSystems">
        <title>Genome- and Community-Level Interaction Insights into Carbon Utilization and Element Cycling Functions of Hydrothermarchaeota in Hydrothermal Sediment.</title>
        <authorList>
            <person name="Zhou Z."/>
            <person name="Liu Y."/>
            <person name="Xu W."/>
            <person name="Pan J."/>
            <person name="Luo Z.H."/>
            <person name="Li M."/>
        </authorList>
    </citation>
    <scope>NUCLEOTIDE SEQUENCE [LARGE SCALE GENOMIC DNA]</scope>
    <source>
        <strain evidence="11">SpSt-81</strain>
    </source>
</reference>
<dbReference type="AlphaFoldDB" id="A0A7C3MGY6"/>
<feature type="binding site" evidence="9">
    <location>
        <position position="389"/>
    </location>
    <ligand>
        <name>phosphoenolpyruvate</name>
        <dbReference type="ChEBI" id="CHEBI:58702"/>
    </ligand>
</feature>